<dbReference type="InterPro" id="IPR035907">
    <property type="entry name" value="Hppk_sf"/>
</dbReference>
<keyword evidence="5" id="KW-0418">Kinase</keyword>
<evidence type="ECO:0000256" key="6">
    <source>
        <dbReference type="ARBA" id="ARBA00022840"/>
    </source>
</evidence>
<organism evidence="9">
    <name type="scientific">freshwater metagenome</name>
    <dbReference type="NCBI Taxonomy" id="449393"/>
    <lineage>
        <taxon>unclassified sequences</taxon>
        <taxon>metagenomes</taxon>
        <taxon>ecological metagenomes</taxon>
    </lineage>
</organism>
<dbReference type="AlphaFoldDB" id="A0A6J7J1U9"/>
<dbReference type="Gene3D" id="3.30.70.560">
    <property type="entry name" value="7,8-Dihydro-6-hydroxymethylpterin-pyrophosphokinase HPPK"/>
    <property type="match status" value="1"/>
</dbReference>
<evidence type="ECO:0000256" key="1">
    <source>
        <dbReference type="ARBA" id="ARBA00005051"/>
    </source>
</evidence>
<evidence type="ECO:0000256" key="4">
    <source>
        <dbReference type="ARBA" id="ARBA00022741"/>
    </source>
</evidence>
<dbReference type="CDD" id="cd00483">
    <property type="entry name" value="HPPK"/>
    <property type="match status" value="1"/>
</dbReference>
<dbReference type="Pfam" id="PF01288">
    <property type="entry name" value="HPPK"/>
    <property type="match status" value="1"/>
</dbReference>
<dbReference type="PROSITE" id="PS00794">
    <property type="entry name" value="HPPK"/>
    <property type="match status" value="1"/>
</dbReference>
<protein>
    <recommendedName>
        <fullName evidence="2">2-amino-4-hydroxy-6-hydroxymethyldihydropteridine diphosphokinase</fullName>
        <ecNumber evidence="2">2.7.6.3</ecNumber>
    </recommendedName>
</protein>
<keyword evidence="7" id="KW-0289">Folate biosynthesis</keyword>
<keyword evidence="3" id="KW-0808">Transferase</keyword>
<dbReference type="UniPathway" id="UPA00077">
    <property type="reaction ID" value="UER00155"/>
</dbReference>
<dbReference type="PANTHER" id="PTHR43071:SF1">
    <property type="entry name" value="2-AMINO-4-HYDROXY-6-HYDROXYMETHYLDIHYDROPTERIDINE PYROPHOSPHOKINASE"/>
    <property type="match status" value="1"/>
</dbReference>
<evidence type="ECO:0000256" key="7">
    <source>
        <dbReference type="ARBA" id="ARBA00022909"/>
    </source>
</evidence>
<dbReference type="GO" id="GO:0016301">
    <property type="term" value="F:kinase activity"/>
    <property type="evidence" value="ECO:0007669"/>
    <property type="project" value="UniProtKB-KW"/>
</dbReference>
<evidence type="ECO:0000256" key="2">
    <source>
        <dbReference type="ARBA" id="ARBA00013253"/>
    </source>
</evidence>
<dbReference type="EMBL" id="CAFBMX010000007">
    <property type="protein sequence ID" value="CAB4936594.1"/>
    <property type="molecule type" value="Genomic_DNA"/>
</dbReference>
<gene>
    <name evidence="9" type="ORF">UFOPK3674_01516</name>
</gene>
<evidence type="ECO:0000256" key="5">
    <source>
        <dbReference type="ARBA" id="ARBA00022777"/>
    </source>
</evidence>
<dbReference type="GO" id="GO:0005524">
    <property type="term" value="F:ATP binding"/>
    <property type="evidence" value="ECO:0007669"/>
    <property type="project" value="UniProtKB-KW"/>
</dbReference>
<dbReference type="InterPro" id="IPR000550">
    <property type="entry name" value="Hppk"/>
</dbReference>
<dbReference type="PANTHER" id="PTHR43071">
    <property type="entry name" value="2-AMINO-4-HYDROXY-6-HYDROXYMETHYLDIHYDROPTERIDINE PYROPHOSPHOKINASE"/>
    <property type="match status" value="1"/>
</dbReference>
<proteinExistence type="predicted"/>
<accession>A0A6J7J1U9</accession>
<reference evidence="9" key="1">
    <citation type="submission" date="2020-05" db="EMBL/GenBank/DDBJ databases">
        <authorList>
            <person name="Chiriac C."/>
            <person name="Salcher M."/>
            <person name="Ghai R."/>
            <person name="Kavagutti S V."/>
        </authorList>
    </citation>
    <scope>NUCLEOTIDE SEQUENCE</scope>
</reference>
<dbReference type="GO" id="GO:0046656">
    <property type="term" value="P:folic acid biosynthetic process"/>
    <property type="evidence" value="ECO:0007669"/>
    <property type="project" value="UniProtKB-KW"/>
</dbReference>
<name>A0A6J7J1U9_9ZZZZ</name>
<evidence type="ECO:0000259" key="8">
    <source>
        <dbReference type="PROSITE" id="PS00794"/>
    </source>
</evidence>
<dbReference type="SUPFAM" id="SSF55083">
    <property type="entry name" value="6-hydroxymethyl-7,8-dihydropterin pyrophosphokinase, HPPK"/>
    <property type="match status" value="1"/>
</dbReference>
<evidence type="ECO:0000256" key="3">
    <source>
        <dbReference type="ARBA" id="ARBA00022679"/>
    </source>
</evidence>
<dbReference type="EC" id="2.7.6.3" evidence="2"/>
<keyword evidence="6" id="KW-0067">ATP-binding</keyword>
<sequence length="169" mass="18040">MIGHLGLGSNVGDRRANLQAAVDALPAHGVEVLASSATYDTEPVGLVLDQPAFLNACIRIETQLGPEALLDACKAIERDLGRDLEGGVRHGPRPIDIDLLLLGDLDYASKRLVLPHEQVTARRFVLIPLLELDFELATPDGTRLSDCLAVLPVAGEAVRREGDPLTLPG</sequence>
<dbReference type="NCBIfam" id="TIGR01498">
    <property type="entry name" value="folK"/>
    <property type="match status" value="1"/>
</dbReference>
<comment type="pathway">
    <text evidence="1">Cofactor biosynthesis; tetrahydrofolate biosynthesis; 2-amino-4-hydroxy-6-hydroxymethyl-7,8-dihydropteridine diphosphate from 7,8-dihydroneopterin triphosphate: step 4/4.</text>
</comment>
<feature type="domain" description="7,8-dihydro-6-hydroxymethylpterin-pyrophosphokinase" evidence="8">
    <location>
        <begin position="89"/>
        <end position="100"/>
    </location>
</feature>
<dbReference type="GO" id="GO:0046654">
    <property type="term" value="P:tetrahydrofolate biosynthetic process"/>
    <property type="evidence" value="ECO:0007669"/>
    <property type="project" value="UniProtKB-UniPathway"/>
</dbReference>
<dbReference type="GO" id="GO:0003848">
    <property type="term" value="F:2-amino-4-hydroxy-6-hydroxymethyldihydropteridine diphosphokinase activity"/>
    <property type="evidence" value="ECO:0007669"/>
    <property type="project" value="UniProtKB-EC"/>
</dbReference>
<keyword evidence="4" id="KW-0547">Nucleotide-binding</keyword>
<evidence type="ECO:0000313" key="9">
    <source>
        <dbReference type="EMBL" id="CAB4936594.1"/>
    </source>
</evidence>